<proteinExistence type="predicted"/>
<dbReference type="Proteomes" id="UP001433508">
    <property type="component" value="Unassembled WGS sequence"/>
</dbReference>
<sequence>MSSATPKAHRGSPETLDRAKQKISELLDLINPFAPAQSQASIASAPLSSNSPLRSLTASPARYSSPAKRFRRRRAEKLKRSGNQATSGSRTPISSNSAEVGHTSSDKQPIYAPWSRHKLLERMSTFSRLENSWNYDATITITSPLLWSRCGWACARDDLNRTIVKCELCGASCSFDEIAKSFVSKSNGIIDAIKIIKTAHAETCPWPKRGCDDKLYSLSLSLDLDKSINDFITRLRQLLLSQFPTEVEIVVPTAVDTRVLTKYQDSLGLGTRSDSETQKFKRAFSLAIAGWESTDSGIKCSQCFRTYTSRETTQFDVLQGHIGYCPWVNPVGGRDPGWKLLLAILRSSTGTNGNAHQTSAYPSYTTTESIVSPMSLTTMDEENERQNDKDRKARIERLREMYIYRPRKPRKSMPGASTIVR</sequence>
<gene>
    <name evidence="1" type="ORF">V1525DRAFT_454008</name>
</gene>
<name>A0ACC3T9E3_LIPKO</name>
<reference evidence="2" key="1">
    <citation type="journal article" date="2024" name="Front. Bioeng. Biotechnol.">
        <title>Genome-scale model development and genomic sequencing of the oleaginous clade Lipomyces.</title>
        <authorList>
            <person name="Czajka J.J."/>
            <person name="Han Y."/>
            <person name="Kim J."/>
            <person name="Mondo S.J."/>
            <person name="Hofstad B.A."/>
            <person name="Robles A."/>
            <person name="Haridas S."/>
            <person name="Riley R."/>
            <person name="LaButti K."/>
            <person name="Pangilinan J."/>
            <person name="Andreopoulos W."/>
            <person name="Lipzen A."/>
            <person name="Yan J."/>
            <person name="Wang M."/>
            <person name="Ng V."/>
            <person name="Grigoriev I.V."/>
            <person name="Spatafora J.W."/>
            <person name="Magnuson J.K."/>
            <person name="Baker S.E."/>
            <person name="Pomraning K.R."/>
        </authorList>
    </citation>
    <scope>NUCLEOTIDE SEQUENCE [LARGE SCALE GENOMIC DNA]</scope>
    <source>
        <strain evidence="2">CBS 7786</strain>
    </source>
</reference>
<evidence type="ECO:0000313" key="2">
    <source>
        <dbReference type="Proteomes" id="UP001433508"/>
    </source>
</evidence>
<organism evidence="1 2">
    <name type="scientific">Lipomyces kononenkoae</name>
    <name type="common">Yeast</name>
    <dbReference type="NCBI Taxonomy" id="34357"/>
    <lineage>
        <taxon>Eukaryota</taxon>
        <taxon>Fungi</taxon>
        <taxon>Dikarya</taxon>
        <taxon>Ascomycota</taxon>
        <taxon>Saccharomycotina</taxon>
        <taxon>Lipomycetes</taxon>
        <taxon>Lipomycetales</taxon>
        <taxon>Lipomycetaceae</taxon>
        <taxon>Lipomyces</taxon>
    </lineage>
</organism>
<comment type="caution">
    <text evidence="1">The sequence shown here is derived from an EMBL/GenBank/DDBJ whole genome shotgun (WGS) entry which is preliminary data.</text>
</comment>
<protein>
    <submittedName>
        <fullName evidence="1">C3HC zinc finger-like-domain-containing protein</fullName>
    </submittedName>
</protein>
<evidence type="ECO:0000313" key="1">
    <source>
        <dbReference type="EMBL" id="KAK9240568.1"/>
    </source>
</evidence>
<keyword evidence="2" id="KW-1185">Reference proteome</keyword>
<dbReference type="EMBL" id="MU971339">
    <property type="protein sequence ID" value="KAK9240568.1"/>
    <property type="molecule type" value="Genomic_DNA"/>
</dbReference>
<accession>A0ACC3T9E3</accession>